<sequence length="80" mass="8630">MDLRTQTLPPGWRIEASGPFPGGRACVLRLIGPDGVEAVWDVEESMSQCDAVKQLAAAMALTGESYREDDDDRPGTLLVP</sequence>
<evidence type="ECO:0000313" key="1">
    <source>
        <dbReference type="EMBL" id="MDI9237975.1"/>
    </source>
</evidence>
<reference evidence="1 2" key="1">
    <citation type="submission" date="2023-05" db="EMBL/GenBank/DDBJ databases">
        <title>Lysobacter sp. strain LF1 Genome sequencing and assembly.</title>
        <authorList>
            <person name="Jung Y."/>
        </authorList>
    </citation>
    <scope>NUCLEOTIDE SEQUENCE [LARGE SCALE GENOMIC DNA]</scope>
    <source>
        <strain evidence="1 2">LF1</strain>
    </source>
</reference>
<protein>
    <recommendedName>
        <fullName evidence="3">DUF2188 domain-containing protein</fullName>
    </recommendedName>
</protein>
<evidence type="ECO:0000313" key="2">
    <source>
        <dbReference type="Proteomes" id="UP001321580"/>
    </source>
</evidence>
<gene>
    <name evidence="1" type="ORF">QLQ15_03530</name>
</gene>
<dbReference type="RefSeq" id="WP_283211469.1">
    <property type="nucleotide sequence ID" value="NZ_JASGBI010000001.1"/>
</dbReference>
<accession>A0ABT6XCV4</accession>
<organism evidence="1 2">
    <name type="scientific">Lysobacter stagni</name>
    <dbReference type="NCBI Taxonomy" id="3045172"/>
    <lineage>
        <taxon>Bacteria</taxon>
        <taxon>Pseudomonadati</taxon>
        <taxon>Pseudomonadota</taxon>
        <taxon>Gammaproteobacteria</taxon>
        <taxon>Lysobacterales</taxon>
        <taxon>Lysobacteraceae</taxon>
        <taxon>Lysobacter</taxon>
    </lineage>
</organism>
<keyword evidence="2" id="KW-1185">Reference proteome</keyword>
<dbReference type="EMBL" id="JASGBI010000001">
    <property type="protein sequence ID" value="MDI9237975.1"/>
    <property type="molecule type" value="Genomic_DNA"/>
</dbReference>
<name>A0ABT6XCV4_9GAMM</name>
<comment type="caution">
    <text evidence="1">The sequence shown here is derived from an EMBL/GenBank/DDBJ whole genome shotgun (WGS) entry which is preliminary data.</text>
</comment>
<proteinExistence type="predicted"/>
<evidence type="ECO:0008006" key="3">
    <source>
        <dbReference type="Google" id="ProtNLM"/>
    </source>
</evidence>
<dbReference type="Proteomes" id="UP001321580">
    <property type="component" value="Unassembled WGS sequence"/>
</dbReference>